<dbReference type="PROSITE" id="PS01124">
    <property type="entry name" value="HTH_ARAC_FAMILY_2"/>
    <property type="match status" value="1"/>
</dbReference>
<gene>
    <name evidence="5" type="ORF">SAMN05192563_1004378</name>
</gene>
<dbReference type="OrthoDB" id="6146868at2"/>
<proteinExistence type="predicted"/>
<name>A0A1I7BDI6_9BURK</name>
<dbReference type="PANTHER" id="PTHR46796">
    <property type="entry name" value="HTH-TYPE TRANSCRIPTIONAL ACTIVATOR RHAS-RELATED"/>
    <property type="match status" value="1"/>
</dbReference>
<dbReference type="Gene3D" id="1.10.10.60">
    <property type="entry name" value="Homeodomain-like"/>
    <property type="match status" value="2"/>
</dbReference>
<dbReference type="EMBL" id="FPBH01000004">
    <property type="protein sequence ID" value="SFT85228.1"/>
    <property type="molecule type" value="Genomic_DNA"/>
</dbReference>
<evidence type="ECO:0000313" key="5">
    <source>
        <dbReference type="EMBL" id="SFT85228.1"/>
    </source>
</evidence>
<dbReference type="Gene3D" id="3.40.50.880">
    <property type="match status" value="1"/>
</dbReference>
<evidence type="ECO:0000313" key="6">
    <source>
        <dbReference type="Proteomes" id="UP000198844"/>
    </source>
</evidence>
<dbReference type="GO" id="GO:0003700">
    <property type="term" value="F:DNA-binding transcription factor activity"/>
    <property type="evidence" value="ECO:0007669"/>
    <property type="project" value="InterPro"/>
</dbReference>
<dbReference type="AlphaFoldDB" id="A0A1I7BDI6"/>
<dbReference type="Proteomes" id="UP000198844">
    <property type="component" value="Unassembled WGS sequence"/>
</dbReference>
<dbReference type="PANTHER" id="PTHR46796:SF6">
    <property type="entry name" value="ARAC SUBFAMILY"/>
    <property type="match status" value="1"/>
</dbReference>
<reference evidence="5 6" key="1">
    <citation type="submission" date="2016-10" db="EMBL/GenBank/DDBJ databases">
        <authorList>
            <person name="de Groot N.N."/>
        </authorList>
    </citation>
    <scope>NUCLEOTIDE SEQUENCE [LARGE SCALE GENOMIC DNA]</scope>
    <source>
        <strain evidence="5 6">LMG 27731</strain>
    </source>
</reference>
<dbReference type="RefSeq" id="WP_093633956.1">
    <property type="nucleotide sequence ID" value="NZ_FPBH01000004.1"/>
</dbReference>
<organism evidence="5 6">
    <name type="scientific">Paraburkholderia aspalathi</name>
    <dbReference type="NCBI Taxonomy" id="1324617"/>
    <lineage>
        <taxon>Bacteria</taxon>
        <taxon>Pseudomonadati</taxon>
        <taxon>Pseudomonadota</taxon>
        <taxon>Betaproteobacteria</taxon>
        <taxon>Burkholderiales</taxon>
        <taxon>Burkholderiaceae</taxon>
        <taxon>Paraburkholderia</taxon>
    </lineage>
</organism>
<dbReference type="SMART" id="SM00342">
    <property type="entry name" value="HTH_ARAC"/>
    <property type="match status" value="1"/>
</dbReference>
<dbReference type="InterPro" id="IPR018060">
    <property type="entry name" value="HTH_AraC"/>
</dbReference>
<evidence type="ECO:0000256" key="2">
    <source>
        <dbReference type="ARBA" id="ARBA00023125"/>
    </source>
</evidence>
<dbReference type="SUPFAM" id="SSF46689">
    <property type="entry name" value="Homeodomain-like"/>
    <property type="match status" value="2"/>
</dbReference>
<keyword evidence="2 5" id="KW-0238">DNA-binding</keyword>
<sequence>MLPANGRPPISSDDNYAYMPENVTIQSVKHIGIALFDGFALCETASVIELFQSANALVSCDRGRAVPYQVYLLSSAGGCVASSSSVNVWTESVDTPRHVRHFQVLFVAGGAGVQHIACDRQLMEWLRRTGERAGLVYPIAEGHQLLEGAGFRCAQAGWCIDEQASVEGRTTLRAPTTHEVSPAIRAALGIIQEDLGGEIVRPIPHDIMSPALTLLTGMICRTATRDVSEKIRAAARWLETNGNQPLAIGRAAEVAAMSGRNFLRRFKAEMGVTPCDYLLHLRLDRCCRLLVETRLPVDKIARRCGVGSGGRLAKLFRRHLGKTPTDYRAIQRRSGESSQGD</sequence>
<keyword evidence="3" id="KW-0804">Transcription</keyword>
<dbReference type="InterPro" id="IPR009057">
    <property type="entry name" value="Homeodomain-like_sf"/>
</dbReference>
<protein>
    <submittedName>
        <fullName evidence="5">Transcriptional regulator GlxA family, contains an amidase domain and an AraC-type DNA-binding HTH domain</fullName>
    </submittedName>
</protein>
<evidence type="ECO:0000256" key="3">
    <source>
        <dbReference type="ARBA" id="ARBA00023163"/>
    </source>
</evidence>
<dbReference type="InterPro" id="IPR029062">
    <property type="entry name" value="Class_I_gatase-like"/>
</dbReference>
<dbReference type="InterPro" id="IPR050204">
    <property type="entry name" value="AraC_XylS_family_regulators"/>
</dbReference>
<dbReference type="GO" id="GO:0043565">
    <property type="term" value="F:sequence-specific DNA binding"/>
    <property type="evidence" value="ECO:0007669"/>
    <property type="project" value="InterPro"/>
</dbReference>
<evidence type="ECO:0000259" key="4">
    <source>
        <dbReference type="PROSITE" id="PS01124"/>
    </source>
</evidence>
<feature type="domain" description="HTH araC/xylS-type" evidence="4">
    <location>
        <begin position="232"/>
        <end position="330"/>
    </location>
</feature>
<dbReference type="SUPFAM" id="SSF52317">
    <property type="entry name" value="Class I glutamine amidotransferase-like"/>
    <property type="match status" value="1"/>
</dbReference>
<evidence type="ECO:0000256" key="1">
    <source>
        <dbReference type="ARBA" id="ARBA00023015"/>
    </source>
</evidence>
<dbReference type="Pfam" id="PF12833">
    <property type="entry name" value="HTH_18"/>
    <property type="match status" value="1"/>
</dbReference>
<accession>A0A1I7BDI6</accession>
<keyword evidence="1" id="KW-0805">Transcription regulation</keyword>